<gene>
    <name evidence="2" type="ORF">CVN68_01090</name>
</gene>
<reference evidence="2 3" key="1">
    <citation type="submission" date="2017-11" db="EMBL/GenBank/DDBJ databases">
        <title>Complete genome sequence of Sphingomonas sp. Strain Cra20, a psychrotolerant potential plant growth promoting rhizobacteria.</title>
        <authorList>
            <person name="Luo Y."/>
        </authorList>
    </citation>
    <scope>NUCLEOTIDE SEQUENCE [LARGE SCALE GENOMIC DNA]</scope>
    <source>
        <strain evidence="2 3">Cra20</strain>
    </source>
</reference>
<dbReference type="EMBL" id="CP024923">
    <property type="protein sequence ID" value="ATY30760.1"/>
    <property type="molecule type" value="Genomic_DNA"/>
</dbReference>
<organism evidence="2 3">
    <name type="scientific">Sphingomonas psychrotolerans</name>
    <dbReference type="NCBI Taxonomy" id="1327635"/>
    <lineage>
        <taxon>Bacteria</taxon>
        <taxon>Pseudomonadati</taxon>
        <taxon>Pseudomonadota</taxon>
        <taxon>Alphaproteobacteria</taxon>
        <taxon>Sphingomonadales</taxon>
        <taxon>Sphingomonadaceae</taxon>
        <taxon>Sphingomonas</taxon>
    </lineage>
</organism>
<proteinExistence type="predicted"/>
<name>A0A2K8MA55_9SPHN</name>
<dbReference type="AlphaFoldDB" id="A0A2K8MA55"/>
<keyword evidence="1" id="KW-0732">Signal</keyword>
<evidence type="ECO:0000313" key="3">
    <source>
        <dbReference type="Proteomes" id="UP000229081"/>
    </source>
</evidence>
<dbReference type="OrthoDB" id="9972882at2"/>
<dbReference type="KEGG" id="sphc:CVN68_01090"/>
<keyword evidence="3" id="KW-1185">Reference proteome</keyword>
<protein>
    <submittedName>
        <fullName evidence="2">Uncharacterized protein</fullName>
    </submittedName>
</protein>
<dbReference type="RefSeq" id="WP_100280572.1">
    <property type="nucleotide sequence ID" value="NZ_CP024923.1"/>
</dbReference>
<feature type="signal peptide" evidence="1">
    <location>
        <begin position="1"/>
        <end position="21"/>
    </location>
</feature>
<accession>A0A2K8MA55</accession>
<evidence type="ECO:0000313" key="2">
    <source>
        <dbReference type="EMBL" id="ATY30760.1"/>
    </source>
</evidence>
<evidence type="ECO:0000256" key="1">
    <source>
        <dbReference type="SAM" id="SignalP"/>
    </source>
</evidence>
<sequence length="91" mass="10001">MIRLSLAATTLALASPVAAQAQTELSPTDQARTVCAPKRDKAGNKIGGEICMTGKQWQVALAKVRWPAKYQRPARTTQTGHFLMARPTRFY</sequence>
<feature type="chain" id="PRO_5014616441" evidence="1">
    <location>
        <begin position="22"/>
        <end position="91"/>
    </location>
</feature>
<dbReference type="Proteomes" id="UP000229081">
    <property type="component" value="Chromosome"/>
</dbReference>